<name>A0AAJ6MRK5_9PSED</name>
<dbReference type="RefSeq" id="WP_010434720.1">
    <property type="nucleotide sequence ID" value="NZ_CP134081.1"/>
</dbReference>
<proteinExistence type="predicted"/>
<sequence length="412" mass="44761">MITELADYDFKNLYAKLLQNFPDQPWVKIVGDLQHEINETPTFKQLLWKQNIIAYGLKAFGEFGMASLEREGGEAVMAGMIFASQVMHLLEISSPNNAHKVCGRVRGALKKTDAMRGFLCELMTATHLTREGCTLDWVDEDQGDETFDLLASVPGVGIVEVECKSIALDRGESLKEKTFYSLIHHLIPLIEPVLPKLTPRPYYCISITLHAAVPESRLGRMQLAERLATTVADKGVGIAGLCSITLNLCNLSELSGDINTGQLEEFANKIMGSGDGYRVIKSLGDDSYLAIDVQSSVPGKFEAALAEVTKKAVRKQMTGQRPGCLIVRLEGHSGQSLGMVSSEAANGLAGRAEKLLSAPSHSHLSAVVFLSAAAWEKVSAHSQSQQSTAYIFESSTGRYPNLGLGKLFGLRS</sequence>
<dbReference type="AlphaFoldDB" id="A0AAJ6MRK5"/>
<reference evidence="1" key="1">
    <citation type="submission" date="2023-09" db="EMBL/GenBank/DDBJ databases">
        <title>First report of Pseudomonas coleopterorum DJ13 causing leaf spot on Rhododendron pulchrum Sweet in China.</title>
        <authorList>
            <person name="Zhang Y."/>
        </authorList>
    </citation>
    <scope>NUCLEOTIDE SEQUENCE</scope>
    <source>
        <strain evidence="1">DJ13</strain>
    </source>
</reference>
<evidence type="ECO:0000313" key="2">
    <source>
        <dbReference type="Proteomes" id="UP001258207"/>
    </source>
</evidence>
<accession>A0AAJ6MRK5</accession>
<evidence type="ECO:0000313" key="1">
    <source>
        <dbReference type="EMBL" id="WNC07991.1"/>
    </source>
</evidence>
<protein>
    <submittedName>
        <fullName evidence="1">Uncharacterized protein</fullName>
    </submittedName>
</protein>
<organism evidence="1 2">
    <name type="scientific">Pseudomonas coleopterorum</name>
    <dbReference type="NCBI Taxonomy" id="1605838"/>
    <lineage>
        <taxon>Bacteria</taxon>
        <taxon>Pseudomonadati</taxon>
        <taxon>Pseudomonadota</taxon>
        <taxon>Gammaproteobacteria</taxon>
        <taxon>Pseudomonadales</taxon>
        <taxon>Pseudomonadaceae</taxon>
        <taxon>Pseudomonas</taxon>
    </lineage>
</organism>
<gene>
    <name evidence="1" type="ORF">RI108_11660</name>
</gene>
<dbReference type="EMBL" id="CP134081">
    <property type="protein sequence ID" value="WNC07991.1"/>
    <property type="molecule type" value="Genomic_DNA"/>
</dbReference>
<dbReference type="Proteomes" id="UP001258207">
    <property type="component" value="Chromosome"/>
</dbReference>